<dbReference type="AlphaFoldDB" id="A0AAV7ARC9"/>
<proteinExistence type="predicted"/>
<dbReference type="Proteomes" id="UP000824782">
    <property type="component" value="Unassembled WGS sequence"/>
</dbReference>
<protein>
    <submittedName>
        <fullName evidence="1">Uncharacterized protein</fullName>
    </submittedName>
</protein>
<accession>A0AAV7ARC9</accession>
<sequence length="70" mass="8331">MFFNFYTTPLIYGSMQQWVHEASCTMEVKEKNIHIYFSIVVCLRTGISYIIQQMAVFYHTWKRAGVQCKI</sequence>
<gene>
    <name evidence="1" type="ORF">GDO81_016334</name>
</gene>
<evidence type="ECO:0000313" key="1">
    <source>
        <dbReference type="EMBL" id="KAG8564124.1"/>
    </source>
</evidence>
<dbReference type="EMBL" id="WNYA01000007">
    <property type="protein sequence ID" value="KAG8564124.1"/>
    <property type="molecule type" value="Genomic_DNA"/>
</dbReference>
<reference evidence="1" key="1">
    <citation type="thesis" date="2020" institute="ProQuest LLC" country="789 East Eisenhower Parkway, Ann Arbor, MI, USA">
        <title>Comparative Genomics and Chromosome Evolution.</title>
        <authorList>
            <person name="Mudd A.B."/>
        </authorList>
    </citation>
    <scope>NUCLEOTIDE SEQUENCE</scope>
    <source>
        <strain evidence="1">237g6f4</strain>
        <tissue evidence="1">Blood</tissue>
    </source>
</reference>
<evidence type="ECO:0000313" key="2">
    <source>
        <dbReference type="Proteomes" id="UP000824782"/>
    </source>
</evidence>
<keyword evidence="2" id="KW-1185">Reference proteome</keyword>
<name>A0AAV7ARC9_ENGPU</name>
<comment type="caution">
    <text evidence="1">The sequence shown here is derived from an EMBL/GenBank/DDBJ whole genome shotgun (WGS) entry which is preliminary data.</text>
</comment>
<organism evidence="1 2">
    <name type="scientific">Engystomops pustulosus</name>
    <name type="common">Tungara frog</name>
    <name type="synonym">Physalaemus pustulosus</name>
    <dbReference type="NCBI Taxonomy" id="76066"/>
    <lineage>
        <taxon>Eukaryota</taxon>
        <taxon>Metazoa</taxon>
        <taxon>Chordata</taxon>
        <taxon>Craniata</taxon>
        <taxon>Vertebrata</taxon>
        <taxon>Euteleostomi</taxon>
        <taxon>Amphibia</taxon>
        <taxon>Batrachia</taxon>
        <taxon>Anura</taxon>
        <taxon>Neobatrachia</taxon>
        <taxon>Hyloidea</taxon>
        <taxon>Leptodactylidae</taxon>
        <taxon>Leiuperinae</taxon>
        <taxon>Engystomops</taxon>
    </lineage>
</organism>